<evidence type="ECO:0000313" key="4">
    <source>
        <dbReference type="Proteomes" id="UP000198683"/>
    </source>
</evidence>
<evidence type="ECO:0000256" key="2">
    <source>
        <dbReference type="ARBA" id="ARBA00022803"/>
    </source>
</evidence>
<dbReference type="RefSeq" id="WP_090758866.1">
    <property type="nucleotide sequence ID" value="NZ_FNFB01000001.1"/>
</dbReference>
<dbReference type="Proteomes" id="UP000198683">
    <property type="component" value="Unassembled WGS sequence"/>
</dbReference>
<keyword evidence="2" id="KW-0802">TPR repeat</keyword>
<protein>
    <submittedName>
        <fullName evidence="3">Lipopolysaccharide biosynthesis regulator YciM, contains six TPR domains and a predicted metal-binding C-terminal domain</fullName>
    </submittedName>
</protein>
<dbReference type="Pfam" id="PF13432">
    <property type="entry name" value="TPR_16"/>
    <property type="match status" value="4"/>
</dbReference>
<gene>
    <name evidence="3" type="ORF">SAMN05421874_101388</name>
</gene>
<evidence type="ECO:0000256" key="1">
    <source>
        <dbReference type="ARBA" id="ARBA00022737"/>
    </source>
</evidence>
<reference evidence="3 4" key="1">
    <citation type="submission" date="2016-10" db="EMBL/GenBank/DDBJ databases">
        <authorList>
            <person name="de Groot N.N."/>
        </authorList>
    </citation>
    <scope>NUCLEOTIDE SEQUENCE [LARGE SCALE GENOMIC DNA]</scope>
    <source>
        <strain evidence="3 4">CGMCC 4.5681</strain>
    </source>
</reference>
<dbReference type="EMBL" id="FNFB01000001">
    <property type="protein sequence ID" value="SDJ30692.1"/>
    <property type="molecule type" value="Genomic_DNA"/>
</dbReference>
<dbReference type="PANTHER" id="PTHR45586">
    <property type="entry name" value="TPR REPEAT-CONTAINING PROTEIN PA4667"/>
    <property type="match status" value="1"/>
</dbReference>
<name>A0A1G8SN70_9ACTN</name>
<dbReference type="InterPro" id="IPR011990">
    <property type="entry name" value="TPR-like_helical_dom_sf"/>
</dbReference>
<accession>A0A1G8SN70</accession>
<dbReference type="AlphaFoldDB" id="A0A1G8SN70"/>
<organism evidence="3 4">
    <name type="scientific">Nonomuraea maritima</name>
    <dbReference type="NCBI Taxonomy" id="683260"/>
    <lineage>
        <taxon>Bacteria</taxon>
        <taxon>Bacillati</taxon>
        <taxon>Actinomycetota</taxon>
        <taxon>Actinomycetes</taxon>
        <taxon>Streptosporangiales</taxon>
        <taxon>Streptosporangiaceae</taxon>
        <taxon>Nonomuraea</taxon>
    </lineage>
</organism>
<evidence type="ECO:0000313" key="3">
    <source>
        <dbReference type="EMBL" id="SDJ30692.1"/>
    </source>
</evidence>
<dbReference type="Gene3D" id="1.25.40.10">
    <property type="entry name" value="Tetratricopeptide repeat domain"/>
    <property type="match status" value="5"/>
</dbReference>
<dbReference type="InterPro" id="IPR051012">
    <property type="entry name" value="CellSynth/LPSAsmb/PSIAsmb"/>
</dbReference>
<dbReference type="InterPro" id="IPR006597">
    <property type="entry name" value="Sel1-like"/>
</dbReference>
<dbReference type="PANTHER" id="PTHR45586:SF1">
    <property type="entry name" value="LIPOPOLYSACCHARIDE ASSEMBLY PROTEIN B"/>
    <property type="match status" value="1"/>
</dbReference>
<dbReference type="STRING" id="683260.SAMN05421874_101388"/>
<sequence length="1270" mass="131954">MASEQLDAAMDHWRAGDLDTAAALFREIAATGDPEASHLLAGLLHEQGDLDGAEAAHRSVVQSGDPVFGQRSAMAMGMMFIHAKEWPAAHRVLSIASDGADFEVAALADTALVLVCSQLGDARAAREALERARRCDSPAVVELSARLELPDFPDERVPAHDRYAAAEDEDDFLALLTCGDPEVVALASFRLHRMYADAGRFAAAREVLEHAVAAGDEGHRAEAYGLLGAVLAELGEDGEAAAAYRVAAEDPRPGVRLPAIVELAEVTARLGGEGEARSLLHRVVASGHAEHGVRARAVLARMQAETGEAAAALASVRAVLEAADGTWAPACVALLATLLERAPDARDEIAELARTAARHPARDAAFLGALLLGHDALRPPPDAPAEGPALPDVDAGLERFRSGDLDGARRLLRRAADAGAPVQAPRAMLALAELEIGAGDREQAEELLTYVAEGDDVAQGFQAAFLLHLLRLSGEQPHPVLGALLDRRRLGREEWLARHRAVARHPDPAVSAIGAAVCGHVLASSGYDLPGAAAMLRAAADDGDPLALSYAAVACKDAPGEASALLRRAGQGGHPALAPWVAYLLGGLVATGEAREAYGPALEAGSRGLRVAAATELAARYEREGDLAAACPMYERLAAEGEPALGALALALVRLDDLEGARAACARDSGAVAAFGALLLDRDFAGAAQAFPAGDATATAFALECAYAWHRAGDAPATAHTLTLLAPVAPVAPSRTEPPAEQSVAPLAPGDRARTWSPAALLAGLLEERGDVAGARRVLGEAAAGGDLACRRRLLVHLLVQGDLDAVVAEAERAVAGGDPETTATGYRTWGAARRASGDLEEAARLFRSGVAVGFPDATPGLRVELARVLRELGDHAGADREIRLAVESDDPAAVAGGGVLLGGWLREEGDLHGAARAFAAAAGAGVGGTALDDLDALAREACLRGDHGLALDVLDLLGTHLRAGVAGLAVELGDMCADPAAVRRYYELAGTDPFTELRAAERLEELGEAAQARAVYARLSDHEDADVRFVATGALAAQPVIPAPPVIPVAPIIQPVVPTTPVAQPVTPGAPVAVIVPEAAVSGEGAFDRAGDLLGGGRVEEARRVYLGLVDGPDGDLAVRAMIALGRTYRDEDADRARAWYLRAVEEGGGHEGAMHLGALAERDHDFPEALTWYQRVIDAGGEQAGSAAAHLGGLCYHLGDRDGALRYYELTLGLTEQGDLVAEAACRLGEIRYERGDLEPARYLLRRAAATGHAPYATEATTLLTKLT</sequence>
<keyword evidence="1" id="KW-0677">Repeat</keyword>
<dbReference type="SMART" id="SM00671">
    <property type="entry name" value="SEL1"/>
    <property type="match status" value="5"/>
</dbReference>
<dbReference type="SUPFAM" id="SSF81901">
    <property type="entry name" value="HCP-like"/>
    <property type="match status" value="4"/>
</dbReference>
<proteinExistence type="predicted"/>
<dbReference type="OrthoDB" id="3488895at2"/>
<keyword evidence="4" id="KW-1185">Reference proteome</keyword>